<keyword evidence="3" id="KW-0862">Zinc</keyword>
<dbReference type="SMART" id="SM00744">
    <property type="entry name" value="RINGv"/>
    <property type="match status" value="1"/>
</dbReference>
<dbReference type="PANTHER" id="PTHR14991:SF0">
    <property type="entry name" value="RING FINGER PROTEIN 32"/>
    <property type="match status" value="1"/>
</dbReference>
<dbReference type="AlphaFoldDB" id="A0A8J5XV05"/>
<protein>
    <recommendedName>
        <fullName evidence="6">RING-type domain-containing protein</fullName>
    </recommendedName>
</protein>
<feature type="compositionally biased region" description="Basic and acidic residues" evidence="5">
    <location>
        <begin position="377"/>
        <end position="388"/>
    </location>
</feature>
<proteinExistence type="predicted"/>
<sequence>MSDAARTAATAASATGARLDALRAVALQQHRLCELGLGAPLRARRAPSCAGAGGCGGVGAGGACAPRARARERVGSASGGCASEEYAPPPLTLAQRLGLVEALPPTLSAEEWDAVRARAAARDGLARPCAICLQPFAAFGEQLLLGCAHAFHRACLRSWERHSRRRSCPCCRRLYAQTRCVDDGAAHYRAACAALVQAAWRARAARAAYALRRARADPTRLRAYCASRLDSLSAALLRAMAARERTVDAVLRELDASSAARLGLFAAAADGPAADGAPAGARHPAGSAADASARARARGVRECSVCLQPCGSGLSVLSCSHVFHTHCVQAFEAFALGSLPLACPECRAVYTRYEYSATAAEVSCAPCARAATATAEPDARRAAGERAGDAGGGGGDNGGGGSVAARGAWGAGRISAADIEKSLEERRRLTAGRPRGLLLAQELVGVAAHATLSRQPQGALAAAPRTDGAQPVGGNAADWQAAGAAERAGARHVRRPPARASTRAGHSAAGSARRPLPSAARRAPQP</sequence>
<evidence type="ECO:0000256" key="5">
    <source>
        <dbReference type="SAM" id="MobiDB-lite"/>
    </source>
</evidence>
<dbReference type="EMBL" id="JAGTXO010000006">
    <property type="protein sequence ID" value="KAG8467014.1"/>
    <property type="molecule type" value="Genomic_DNA"/>
</dbReference>
<keyword evidence="2 4" id="KW-0863">Zinc-finger</keyword>
<evidence type="ECO:0000256" key="1">
    <source>
        <dbReference type="ARBA" id="ARBA00022723"/>
    </source>
</evidence>
<feature type="compositionally biased region" description="Low complexity" evidence="5">
    <location>
        <begin position="498"/>
        <end position="526"/>
    </location>
</feature>
<name>A0A8J5XV05_DIALT</name>
<evidence type="ECO:0000313" key="7">
    <source>
        <dbReference type="EMBL" id="KAG8467014.1"/>
    </source>
</evidence>
<dbReference type="InterPro" id="IPR042862">
    <property type="entry name" value="RNF32"/>
</dbReference>
<dbReference type="OrthoDB" id="8062037at2759"/>
<feature type="domain" description="RING-type" evidence="6">
    <location>
        <begin position="303"/>
        <end position="347"/>
    </location>
</feature>
<dbReference type="PROSITE" id="PS50089">
    <property type="entry name" value="ZF_RING_2"/>
    <property type="match status" value="2"/>
</dbReference>
<keyword evidence="1" id="KW-0479">Metal-binding</keyword>
<evidence type="ECO:0000313" key="8">
    <source>
        <dbReference type="Proteomes" id="UP000751190"/>
    </source>
</evidence>
<feature type="region of interest" description="Disordered" evidence="5">
    <location>
        <begin position="375"/>
        <end position="401"/>
    </location>
</feature>
<keyword evidence="8" id="KW-1185">Reference proteome</keyword>
<feature type="compositionally biased region" description="Low complexity" evidence="5">
    <location>
        <begin position="473"/>
        <end position="487"/>
    </location>
</feature>
<dbReference type="SMART" id="SM00184">
    <property type="entry name" value="RING"/>
    <property type="match status" value="2"/>
</dbReference>
<dbReference type="Gene3D" id="3.30.40.10">
    <property type="entry name" value="Zinc/RING finger domain, C3HC4 (zinc finger)"/>
    <property type="match status" value="2"/>
</dbReference>
<feature type="region of interest" description="Disordered" evidence="5">
    <location>
        <begin position="457"/>
        <end position="526"/>
    </location>
</feature>
<accession>A0A8J5XV05</accession>
<feature type="domain" description="RING-type" evidence="6">
    <location>
        <begin position="129"/>
        <end position="172"/>
    </location>
</feature>
<evidence type="ECO:0000256" key="2">
    <source>
        <dbReference type="ARBA" id="ARBA00022771"/>
    </source>
</evidence>
<evidence type="ECO:0000256" key="4">
    <source>
        <dbReference type="PROSITE-ProRule" id="PRU00175"/>
    </source>
</evidence>
<gene>
    <name evidence="7" type="ORF">KFE25_000330</name>
</gene>
<dbReference type="GO" id="GO:0008270">
    <property type="term" value="F:zinc ion binding"/>
    <property type="evidence" value="ECO:0007669"/>
    <property type="project" value="UniProtKB-KW"/>
</dbReference>
<comment type="caution">
    <text evidence="7">The sequence shown here is derived from an EMBL/GenBank/DDBJ whole genome shotgun (WGS) entry which is preliminary data.</text>
</comment>
<dbReference type="InterPro" id="IPR001841">
    <property type="entry name" value="Znf_RING"/>
</dbReference>
<dbReference type="Pfam" id="PF13639">
    <property type="entry name" value="zf-RING_2"/>
    <property type="match status" value="1"/>
</dbReference>
<dbReference type="InterPro" id="IPR011016">
    <property type="entry name" value="Znf_RING-CH"/>
</dbReference>
<dbReference type="PANTHER" id="PTHR14991">
    <property type="entry name" value="RING FINGER PROTEIN 32"/>
    <property type="match status" value="1"/>
</dbReference>
<reference evidence="7" key="1">
    <citation type="submission" date="2021-05" db="EMBL/GenBank/DDBJ databases">
        <title>The genome of the haptophyte Pavlova lutheri (Diacronema luteri, Pavlovales) - a model for lipid biosynthesis in eukaryotic algae.</title>
        <authorList>
            <person name="Hulatt C.J."/>
            <person name="Posewitz M.C."/>
        </authorList>
    </citation>
    <scope>NUCLEOTIDE SEQUENCE</scope>
    <source>
        <strain evidence="7">NIVA-4/92</strain>
    </source>
</reference>
<evidence type="ECO:0000256" key="3">
    <source>
        <dbReference type="ARBA" id="ARBA00022833"/>
    </source>
</evidence>
<organism evidence="7 8">
    <name type="scientific">Diacronema lutheri</name>
    <name type="common">Unicellular marine alga</name>
    <name type="synonym">Monochrysis lutheri</name>
    <dbReference type="NCBI Taxonomy" id="2081491"/>
    <lineage>
        <taxon>Eukaryota</taxon>
        <taxon>Haptista</taxon>
        <taxon>Haptophyta</taxon>
        <taxon>Pavlovophyceae</taxon>
        <taxon>Pavlovales</taxon>
        <taxon>Pavlovaceae</taxon>
        <taxon>Diacronema</taxon>
    </lineage>
</organism>
<feature type="compositionally biased region" description="Gly residues" evidence="5">
    <location>
        <begin position="389"/>
        <end position="401"/>
    </location>
</feature>
<dbReference type="Proteomes" id="UP000751190">
    <property type="component" value="Unassembled WGS sequence"/>
</dbReference>
<dbReference type="InterPro" id="IPR013083">
    <property type="entry name" value="Znf_RING/FYVE/PHD"/>
</dbReference>
<dbReference type="SUPFAM" id="SSF57850">
    <property type="entry name" value="RING/U-box"/>
    <property type="match status" value="2"/>
</dbReference>
<evidence type="ECO:0000259" key="6">
    <source>
        <dbReference type="PROSITE" id="PS50089"/>
    </source>
</evidence>